<feature type="region of interest" description="Disordered" evidence="1">
    <location>
        <begin position="131"/>
        <end position="292"/>
    </location>
</feature>
<feature type="region of interest" description="Disordered" evidence="1">
    <location>
        <begin position="58"/>
        <end position="115"/>
    </location>
</feature>
<evidence type="ECO:0000313" key="4">
    <source>
        <dbReference type="Proteomes" id="UP001221413"/>
    </source>
</evidence>
<evidence type="ECO:0000313" key="3">
    <source>
        <dbReference type="EMBL" id="KAJ6264451.1"/>
    </source>
</evidence>
<evidence type="ECO:0000256" key="2">
    <source>
        <dbReference type="SAM" id="Phobius"/>
    </source>
</evidence>
<feature type="compositionally biased region" description="Polar residues" evidence="1">
    <location>
        <begin position="216"/>
        <end position="246"/>
    </location>
</feature>
<accession>A0AAD6J807</accession>
<feature type="region of interest" description="Disordered" evidence="1">
    <location>
        <begin position="307"/>
        <end position="347"/>
    </location>
</feature>
<sequence>MASNNSRPGSRASTPRHFLDAEGAGIRDRASMISDIESINGDDYHSLSRTNSFFSADSSLHNRLSRHQSSPSGTIRGAPPLPLSPPPIPALLEPSNLSSPVPPSYGSEESTPHGRMYPAQHRLTIDSLHLERQSSTPSSPSTLELARRSFPSSEGESMHDELQIGRAISTDADSSQASPSDSTGPASLFSASETLPLIPPKIPTKGPPLHILTNPRPLSTQMNPRPLSTQTNPRPLSAQTLGSHATTEVRGRQESNQTASSYAMFSPTNRGSQGSWPDEKAAMGAEPPTPLRFPPHAVEAMRSNAHRPPAHFFHGPPPLHGADTSPPRYDGREANPPRLVPNGRQQPRSWSEKMFWLDPTDDDPSKPWWKRRKSKTFQIILWLVAFILIVLAIVGIVVGREIKQRKQRNNWWSASNSTGGPPPRSVLGLWTYTTNLTSATTSCAPTVNNASSDLWRCLPYENPPVFNSVWNFIITQQSNITVNNGTEETEQLVISSGNNPYDVTFANTPLNLLRSVNATYYQFTFNYTKTSNVTINGKGATCEFPNSIFTGALYLKRGRRGWRQPGPDNGINRGEWPGKVVINEEKVSGGRQVVCRNNSTMDVVPLNPVTLANGEGEVAIMTATTTTTTTYDV</sequence>
<evidence type="ECO:0000256" key="1">
    <source>
        <dbReference type="SAM" id="MobiDB-lite"/>
    </source>
</evidence>
<feature type="compositionally biased region" description="Polar residues" evidence="1">
    <location>
        <begin position="58"/>
        <end position="73"/>
    </location>
</feature>
<keyword evidence="2" id="KW-1133">Transmembrane helix</keyword>
<dbReference type="AlphaFoldDB" id="A0AAD6J807"/>
<dbReference type="Proteomes" id="UP001221413">
    <property type="component" value="Unassembled WGS sequence"/>
</dbReference>
<proteinExistence type="predicted"/>
<reference evidence="3" key="1">
    <citation type="submission" date="2023-01" db="EMBL/GenBank/DDBJ databases">
        <title>The chitinases involved in constricting ring structure development in the nematode-trapping fungus Drechslerella dactyloides.</title>
        <authorList>
            <person name="Wang R."/>
            <person name="Zhang L."/>
            <person name="Tang P."/>
            <person name="Li S."/>
            <person name="Liang L."/>
        </authorList>
    </citation>
    <scope>NUCLEOTIDE SEQUENCE</scope>
    <source>
        <strain evidence="3">YMF1.00031</strain>
    </source>
</reference>
<feature type="region of interest" description="Disordered" evidence="1">
    <location>
        <begin position="1"/>
        <end position="26"/>
    </location>
</feature>
<feature type="compositionally biased region" description="Low complexity" evidence="1">
    <location>
        <begin position="169"/>
        <end position="183"/>
    </location>
</feature>
<comment type="caution">
    <text evidence="3">The sequence shown here is derived from an EMBL/GenBank/DDBJ whole genome shotgun (WGS) entry which is preliminary data.</text>
</comment>
<feature type="compositionally biased region" description="Polar residues" evidence="1">
    <location>
        <begin position="254"/>
        <end position="275"/>
    </location>
</feature>
<keyword evidence="4" id="KW-1185">Reference proteome</keyword>
<feature type="compositionally biased region" description="Pro residues" evidence="1">
    <location>
        <begin position="197"/>
        <end position="206"/>
    </location>
</feature>
<feature type="compositionally biased region" description="Polar residues" evidence="1">
    <location>
        <begin position="1"/>
        <end position="13"/>
    </location>
</feature>
<name>A0AAD6J807_DREDA</name>
<feature type="transmembrane region" description="Helical" evidence="2">
    <location>
        <begin position="379"/>
        <end position="398"/>
    </location>
</feature>
<organism evidence="3 4">
    <name type="scientific">Drechslerella dactyloides</name>
    <name type="common">Nematode-trapping fungus</name>
    <name type="synonym">Arthrobotrys dactyloides</name>
    <dbReference type="NCBI Taxonomy" id="74499"/>
    <lineage>
        <taxon>Eukaryota</taxon>
        <taxon>Fungi</taxon>
        <taxon>Dikarya</taxon>
        <taxon>Ascomycota</taxon>
        <taxon>Pezizomycotina</taxon>
        <taxon>Orbiliomycetes</taxon>
        <taxon>Orbiliales</taxon>
        <taxon>Orbiliaceae</taxon>
        <taxon>Drechslerella</taxon>
    </lineage>
</organism>
<protein>
    <submittedName>
        <fullName evidence="3">Uncharacterized protein</fullName>
    </submittedName>
</protein>
<feature type="compositionally biased region" description="Basic and acidic residues" evidence="1">
    <location>
        <begin position="17"/>
        <end position="26"/>
    </location>
</feature>
<feature type="compositionally biased region" description="Pro residues" evidence="1">
    <location>
        <begin position="79"/>
        <end position="89"/>
    </location>
</feature>
<dbReference type="EMBL" id="JAQGDS010000001">
    <property type="protein sequence ID" value="KAJ6264451.1"/>
    <property type="molecule type" value="Genomic_DNA"/>
</dbReference>
<gene>
    <name evidence="3" type="ORF">Dda_0597</name>
</gene>
<keyword evidence="2" id="KW-0812">Transmembrane</keyword>
<keyword evidence="2" id="KW-0472">Membrane</keyword>